<dbReference type="Pfam" id="PF00300">
    <property type="entry name" value="His_Phos_1"/>
    <property type="match status" value="1"/>
</dbReference>
<keyword evidence="1" id="KW-0378">Hydrolase</keyword>
<dbReference type="Gene3D" id="3.40.50.1240">
    <property type="entry name" value="Phosphoglycerate mutase-like"/>
    <property type="match status" value="1"/>
</dbReference>
<evidence type="ECO:0000313" key="1">
    <source>
        <dbReference type="EMBL" id="MCP2312966.1"/>
    </source>
</evidence>
<keyword evidence="2" id="KW-1185">Reference proteome</keyword>
<organism evidence="1 2">
    <name type="scientific">Kitasatospora paracochleata</name>
    <dbReference type="NCBI Taxonomy" id="58354"/>
    <lineage>
        <taxon>Bacteria</taxon>
        <taxon>Bacillati</taxon>
        <taxon>Actinomycetota</taxon>
        <taxon>Actinomycetes</taxon>
        <taxon>Kitasatosporales</taxon>
        <taxon>Streptomycetaceae</taxon>
        <taxon>Kitasatospora</taxon>
    </lineage>
</organism>
<dbReference type="InterPro" id="IPR013078">
    <property type="entry name" value="His_Pase_superF_clade-1"/>
</dbReference>
<dbReference type="EC" id="3.1.3.-" evidence="1"/>
<sequence>MTAPAPVRLVVLRHAKSAWPDVPDADRPLAERGRADAPAAGRWLREHGVVPDLVVCSTAVRTRQTWELALTELGADPEVVFEPRAYRAEAEELVELLSALPAGTGTALLVGHRPEVQDLVLMLAGERESEPLARVREKYPTVGIAVLQVPGGWSRLAAGTAELTEFAVPRGTPGTGLDH</sequence>
<dbReference type="PANTHER" id="PTHR47623:SF1">
    <property type="entry name" value="OS09G0287300 PROTEIN"/>
    <property type="match status" value="1"/>
</dbReference>
<dbReference type="CDD" id="cd07067">
    <property type="entry name" value="HP_PGM_like"/>
    <property type="match status" value="1"/>
</dbReference>
<reference evidence="1 2" key="1">
    <citation type="submission" date="2022-06" db="EMBL/GenBank/DDBJ databases">
        <title>Sequencing the genomes of 1000 actinobacteria strains.</title>
        <authorList>
            <person name="Klenk H.-P."/>
        </authorList>
    </citation>
    <scope>NUCLEOTIDE SEQUENCE [LARGE SCALE GENOMIC DNA]</scope>
    <source>
        <strain evidence="1 2">DSM 41656</strain>
    </source>
</reference>
<dbReference type="EMBL" id="JAMZDX010000006">
    <property type="protein sequence ID" value="MCP2312966.1"/>
    <property type="molecule type" value="Genomic_DNA"/>
</dbReference>
<dbReference type="Proteomes" id="UP001206483">
    <property type="component" value="Unassembled WGS sequence"/>
</dbReference>
<comment type="caution">
    <text evidence="1">The sequence shown here is derived from an EMBL/GenBank/DDBJ whole genome shotgun (WGS) entry which is preliminary data.</text>
</comment>
<protein>
    <submittedName>
        <fullName evidence="1">Phosphohistidine phosphatase</fullName>
        <ecNumber evidence="1">3.1.3.-</ecNumber>
    </submittedName>
</protein>
<name>A0ABT1J6A8_9ACTN</name>
<proteinExistence type="predicted"/>
<dbReference type="GO" id="GO:0016787">
    <property type="term" value="F:hydrolase activity"/>
    <property type="evidence" value="ECO:0007669"/>
    <property type="project" value="UniProtKB-KW"/>
</dbReference>
<evidence type="ECO:0000313" key="2">
    <source>
        <dbReference type="Proteomes" id="UP001206483"/>
    </source>
</evidence>
<dbReference type="SMART" id="SM00855">
    <property type="entry name" value="PGAM"/>
    <property type="match status" value="1"/>
</dbReference>
<gene>
    <name evidence="1" type="ORF">FHR36_006147</name>
</gene>
<dbReference type="InterPro" id="IPR029033">
    <property type="entry name" value="His_PPase_superfam"/>
</dbReference>
<dbReference type="SUPFAM" id="SSF53254">
    <property type="entry name" value="Phosphoglycerate mutase-like"/>
    <property type="match status" value="1"/>
</dbReference>
<dbReference type="PANTHER" id="PTHR47623">
    <property type="entry name" value="OS09G0287300 PROTEIN"/>
    <property type="match status" value="1"/>
</dbReference>
<accession>A0ABT1J6A8</accession>
<dbReference type="RefSeq" id="WP_253802463.1">
    <property type="nucleotide sequence ID" value="NZ_BAAAUB010000052.1"/>
</dbReference>